<name>A0A820MEN8_9BILA</name>
<dbReference type="EMBL" id="CAJOAZ010023229">
    <property type="protein sequence ID" value="CAF4373717.1"/>
    <property type="molecule type" value="Genomic_DNA"/>
</dbReference>
<proteinExistence type="predicted"/>
<dbReference type="Gene3D" id="3.40.50.720">
    <property type="entry name" value="NAD(P)-binding Rossmann-like Domain"/>
    <property type="match status" value="1"/>
</dbReference>
<sequence>RREHEKTNDGIDIVHCYGHSGSGVTLSWGCAKDVVEIVKTLIPTNSKQENHEKNNISEHELLWRLAPNPEHILLTSKI</sequence>
<gene>
    <name evidence="1" type="ORF">OXD698_LOCUS49985</name>
</gene>
<dbReference type="AlphaFoldDB" id="A0A820MEN8"/>
<feature type="non-terminal residue" evidence="1">
    <location>
        <position position="1"/>
    </location>
</feature>
<protein>
    <submittedName>
        <fullName evidence="1">Uncharacterized protein</fullName>
    </submittedName>
</protein>
<accession>A0A820MEN8</accession>
<dbReference type="Proteomes" id="UP000663844">
    <property type="component" value="Unassembled WGS sequence"/>
</dbReference>
<evidence type="ECO:0000313" key="1">
    <source>
        <dbReference type="EMBL" id="CAF4373717.1"/>
    </source>
</evidence>
<comment type="caution">
    <text evidence="1">The sequence shown here is derived from an EMBL/GenBank/DDBJ whole genome shotgun (WGS) entry which is preliminary data.</text>
</comment>
<reference evidence="1" key="1">
    <citation type="submission" date="2021-02" db="EMBL/GenBank/DDBJ databases">
        <authorList>
            <person name="Nowell W R."/>
        </authorList>
    </citation>
    <scope>NUCLEOTIDE SEQUENCE</scope>
</reference>
<evidence type="ECO:0000313" key="2">
    <source>
        <dbReference type="Proteomes" id="UP000663844"/>
    </source>
</evidence>
<organism evidence="1 2">
    <name type="scientific">Adineta steineri</name>
    <dbReference type="NCBI Taxonomy" id="433720"/>
    <lineage>
        <taxon>Eukaryota</taxon>
        <taxon>Metazoa</taxon>
        <taxon>Spiralia</taxon>
        <taxon>Gnathifera</taxon>
        <taxon>Rotifera</taxon>
        <taxon>Eurotatoria</taxon>
        <taxon>Bdelloidea</taxon>
        <taxon>Adinetida</taxon>
        <taxon>Adinetidae</taxon>
        <taxon>Adineta</taxon>
    </lineage>
</organism>